<protein>
    <submittedName>
        <fullName evidence="1">Uncharacterized protein</fullName>
    </submittedName>
</protein>
<gene>
    <name evidence="1" type="ORF">BDD39_003013</name>
</gene>
<sequence>MKERQAVNDEKINSGERREEVRLFDNFFGGVAGIIENYCD</sequence>
<evidence type="ECO:0000313" key="1">
    <source>
        <dbReference type="EMBL" id="NIK16503.1"/>
    </source>
</evidence>
<reference evidence="1 2" key="1">
    <citation type="submission" date="2020-03" db="EMBL/GenBank/DDBJ databases">
        <title>Genomic Encyclopedia of Archaeal and Bacterial Type Strains, Phase II (KMG-II): from individual species to whole genera.</title>
        <authorList>
            <person name="Goeker M."/>
        </authorList>
    </citation>
    <scope>NUCLEOTIDE SEQUENCE [LARGE SCALE GENOMIC DNA]</scope>
    <source>
        <strain evidence="1 2">DSM 4749</strain>
    </source>
</reference>
<accession>A0A846MLM4</accession>
<proteinExistence type="predicted"/>
<organism evidence="1 2">
    <name type="scientific">Saccharococcus thermophilus</name>
    <dbReference type="NCBI Taxonomy" id="29396"/>
    <lineage>
        <taxon>Bacteria</taxon>
        <taxon>Bacillati</taxon>
        <taxon>Bacillota</taxon>
        <taxon>Bacilli</taxon>
        <taxon>Bacillales</taxon>
        <taxon>Anoxybacillaceae</taxon>
        <taxon>Saccharococcus</taxon>
    </lineage>
</organism>
<evidence type="ECO:0000313" key="2">
    <source>
        <dbReference type="Proteomes" id="UP000532769"/>
    </source>
</evidence>
<comment type="caution">
    <text evidence="1">The sequence shown here is derived from an EMBL/GenBank/DDBJ whole genome shotgun (WGS) entry which is preliminary data.</text>
</comment>
<name>A0A846MLM4_9BACL</name>
<keyword evidence="2" id="KW-1185">Reference proteome</keyword>
<dbReference type="EMBL" id="JAASRS010000001">
    <property type="protein sequence ID" value="NIK16503.1"/>
    <property type="molecule type" value="Genomic_DNA"/>
</dbReference>
<dbReference type="AlphaFoldDB" id="A0A846MLM4"/>
<dbReference type="Proteomes" id="UP000532769">
    <property type="component" value="Unassembled WGS sequence"/>
</dbReference>